<keyword evidence="2" id="KW-0472">Membrane</keyword>
<dbReference type="PANTHER" id="PTHR42852">
    <property type="entry name" value="THIOL:DISULFIDE INTERCHANGE PROTEIN DSBE"/>
    <property type="match status" value="1"/>
</dbReference>
<dbReference type="EMBL" id="WSRR01000027">
    <property type="protein sequence ID" value="MVX61665.1"/>
    <property type="molecule type" value="Genomic_DNA"/>
</dbReference>
<dbReference type="InterPro" id="IPR013766">
    <property type="entry name" value="Thioredoxin_domain"/>
</dbReference>
<comment type="caution">
    <text evidence="4">The sequence shown here is derived from an EMBL/GenBank/DDBJ whole genome shotgun (WGS) entry which is preliminary data.</text>
</comment>
<proteinExistence type="predicted"/>
<dbReference type="PANTHER" id="PTHR42852:SF17">
    <property type="entry name" value="THIOREDOXIN-LIKE PROTEIN HI_1115"/>
    <property type="match status" value="1"/>
</dbReference>
<accession>A0A6N8JPD8</accession>
<dbReference type="PROSITE" id="PS00194">
    <property type="entry name" value="THIOREDOXIN_1"/>
    <property type="match status" value="1"/>
</dbReference>
<dbReference type="PROSITE" id="PS51352">
    <property type="entry name" value="THIOREDOXIN_2"/>
    <property type="match status" value="1"/>
</dbReference>
<dbReference type="Pfam" id="PF00578">
    <property type="entry name" value="AhpC-TSA"/>
    <property type="match status" value="1"/>
</dbReference>
<dbReference type="OrthoDB" id="9796554at2"/>
<keyword evidence="5" id="KW-1185">Reference proteome</keyword>
<feature type="region of interest" description="Disordered" evidence="1">
    <location>
        <begin position="96"/>
        <end position="136"/>
    </location>
</feature>
<keyword evidence="2" id="KW-0812">Transmembrane</keyword>
<dbReference type="InterPro" id="IPR017937">
    <property type="entry name" value="Thioredoxin_CS"/>
</dbReference>
<dbReference type="AlphaFoldDB" id="A0A6N8JPD8"/>
<evidence type="ECO:0000313" key="4">
    <source>
        <dbReference type="EMBL" id="MVX61665.1"/>
    </source>
</evidence>
<reference evidence="4 5" key="1">
    <citation type="submission" date="2019-12" db="EMBL/GenBank/DDBJ databases">
        <title>Microbes associate with the intestines of laboratory mice.</title>
        <authorList>
            <person name="Navarre W."/>
            <person name="Wong E."/>
        </authorList>
    </citation>
    <scope>NUCLEOTIDE SEQUENCE [LARGE SCALE GENOMIC DNA]</scope>
    <source>
        <strain evidence="4 5">NM66_B29</strain>
    </source>
</reference>
<evidence type="ECO:0000313" key="5">
    <source>
        <dbReference type="Proteomes" id="UP000463388"/>
    </source>
</evidence>
<evidence type="ECO:0000259" key="3">
    <source>
        <dbReference type="PROSITE" id="PS51352"/>
    </source>
</evidence>
<dbReference type="Proteomes" id="UP000463388">
    <property type="component" value="Unassembled WGS sequence"/>
</dbReference>
<name>A0A6N8JPD8_9ACTN</name>
<dbReference type="GO" id="GO:0016491">
    <property type="term" value="F:oxidoreductase activity"/>
    <property type="evidence" value="ECO:0007669"/>
    <property type="project" value="InterPro"/>
</dbReference>
<dbReference type="InterPro" id="IPR036249">
    <property type="entry name" value="Thioredoxin-like_sf"/>
</dbReference>
<dbReference type="Gene3D" id="3.40.30.10">
    <property type="entry name" value="Glutaredoxin"/>
    <property type="match status" value="1"/>
</dbReference>
<evidence type="ECO:0000256" key="1">
    <source>
        <dbReference type="SAM" id="MobiDB-lite"/>
    </source>
</evidence>
<dbReference type="InterPro" id="IPR000866">
    <property type="entry name" value="AhpC/TSA"/>
</dbReference>
<dbReference type="SUPFAM" id="SSF52833">
    <property type="entry name" value="Thioredoxin-like"/>
    <property type="match status" value="1"/>
</dbReference>
<dbReference type="InterPro" id="IPR050553">
    <property type="entry name" value="Thioredoxin_ResA/DsbE_sf"/>
</dbReference>
<dbReference type="GO" id="GO:0016209">
    <property type="term" value="F:antioxidant activity"/>
    <property type="evidence" value="ECO:0007669"/>
    <property type="project" value="InterPro"/>
</dbReference>
<sequence>MSDHENEINGESAARSEGTAGSEAETKTLTHEERGERIGEALAAAGQEETRAAATPEGQQADRRAHRGIIIAAVAFAVLLIGAGIAYNVLAGDEKPSISGRDAVTTTEVPTDDTSANGNGANAAEGDGSGASDSANATAAPEFTMADTEGQTLTLADFRGKPVLLNFWASWCGPCASEMPAIQSAYEQYGDQIQFVAVNMTGMGGETETSALSLIQQNNYTFPVYFDVDSSAAVAFGVTSIPQTYLIDAEGNIIGGLRGAMSDNVLAEGIQMLLGNE</sequence>
<feature type="transmembrane region" description="Helical" evidence="2">
    <location>
        <begin position="69"/>
        <end position="90"/>
    </location>
</feature>
<dbReference type="RefSeq" id="WP_160346952.1">
    <property type="nucleotide sequence ID" value="NZ_WSRR01000027.1"/>
</dbReference>
<gene>
    <name evidence="4" type="ORF">GKZ27_09420</name>
</gene>
<dbReference type="CDD" id="cd02966">
    <property type="entry name" value="TlpA_like_family"/>
    <property type="match status" value="1"/>
</dbReference>
<keyword evidence="2" id="KW-1133">Transmembrane helix</keyword>
<feature type="compositionally biased region" description="Low complexity" evidence="1">
    <location>
        <begin position="112"/>
        <end position="136"/>
    </location>
</feature>
<feature type="region of interest" description="Disordered" evidence="1">
    <location>
        <begin position="1"/>
        <end position="40"/>
    </location>
</feature>
<organism evidence="4 5">
    <name type="scientific">Adlercreutzia mucosicola</name>
    <dbReference type="NCBI Taxonomy" id="580026"/>
    <lineage>
        <taxon>Bacteria</taxon>
        <taxon>Bacillati</taxon>
        <taxon>Actinomycetota</taxon>
        <taxon>Coriobacteriia</taxon>
        <taxon>Eggerthellales</taxon>
        <taxon>Eggerthellaceae</taxon>
        <taxon>Adlercreutzia</taxon>
    </lineage>
</organism>
<feature type="compositionally biased region" description="Basic and acidic residues" evidence="1">
    <location>
        <begin position="24"/>
        <end position="39"/>
    </location>
</feature>
<evidence type="ECO:0000256" key="2">
    <source>
        <dbReference type="SAM" id="Phobius"/>
    </source>
</evidence>
<feature type="domain" description="Thioredoxin" evidence="3">
    <location>
        <begin position="134"/>
        <end position="275"/>
    </location>
</feature>
<protein>
    <submittedName>
        <fullName evidence="4">Redoxin domain-containing protein</fullName>
    </submittedName>
</protein>